<evidence type="ECO:0000313" key="5">
    <source>
        <dbReference type="Proteomes" id="UP000075455"/>
    </source>
</evidence>
<dbReference type="NCBIfam" id="TIGR01554">
    <property type="entry name" value="major_cap_HK97"/>
    <property type="match status" value="1"/>
</dbReference>
<evidence type="ECO:0000256" key="2">
    <source>
        <dbReference type="SAM" id="Coils"/>
    </source>
</evidence>
<evidence type="ECO:0000256" key="1">
    <source>
        <dbReference type="ARBA" id="ARBA00004328"/>
    </source>
</evidence>
<comment type="caution">
    <text evidence="4">The sequence shown here is derived from an EMBL/GenBank/DDBJ whole genome shotgun (WGS) entry which is preliminary data.</text>
</comment>
<comment type="subcellular location">
    <subcellularLocation>
        <location evidence="1">Virion</location>
    </subcellularLocation>
</comment>
<gene>
    <name evidence="4" type="ORF">B4119_2940</name>
</gene>
<dbReference type="Gene3D" id="3.30.2320.10">
    <property type="entry name" value="hypothetical protein PF0899 domain"/>
    <property type="match status" value="1"/>
</dbReference>
<dbReference type="PATRIC" id="fig|81408.3.peg.4131"/>
<sequence>MPKELRELLEQINNKKEEARKLLAENKIEEAKKLKEEIVALQEKFDIAKELYEEQKQTMEDKEPFKPTVQVKENEVEAFVNHIRTRFRNAMSEGSNQDGGYTVPQDIQTRINEYRESKDALQNFITVEPVTTLSGSRVFKKRSQQTGFIEVPENGEIPEKATPQFTVLTYQVKKYAGFFRVTNELLKDSTEAIVNTLIRWIGDESRVTRNNLISAILNTQAKTAIPDIKGLKKVANVQLDPAFRSTASIFVNQDAYNWLDTLQDNNGQFLLQPSLESPSGRQLFGLPVVIVSNKVMPSRVDSGTGAEFAPIIVGDLEEGIVLFDRQQTEIMSSDVAMDAFQTDVTLWRAIERMEVKMRDNEAFVFGEVQLPQ</sequence>
<dbReference type="STRING" id="81408.B4119_2940"/>
<dbReference type="SUPFAM" id="SSF56563">
    <property type="entry name" value="Major capsid protein gp5"/>
    <property type="match status" value="1"/>
</dbReference>
<protein>
    <recommendedName>
        <fullName evidence="3">Phage capsid-like C-terminal domain-containing protein</fullName>
    </recommendedName>
</protein>
<dbReference type="InterPro" id="IPR054612">
    <property type="entry name" value="Phage_capsid-like_C"/>
</dbReference>
<dbReference type="InterPro" id="IPR024455">
    <property type="entry name" value="Phage_capsid"/>
</dbReference>
<accession>A0A150LJK8</accession>
<evidence type="ECO:0000259" key="3">
    <source>
        <dbReference type="Pfam" id="PF05065"/>
    </source>
</evidence>
<dbReference type="AlphaFoldDB" id="A0A150LJK8"/>
<feature type="coiled-coil region" evidence="2">
    <location>
        <begin position="5"/>
        <end position="58"/>
    </location>
</feature>
<evidence type="ECO:0000313" key="4">
    <source>
        <dbReference type="EMBL" id="KYD12434.1"/>
    </source>
</evidence>
<dbReference type="EMBL" id="LQYS01000062">
    <property type="protein sequence ID" value="KYD12434.1"/>
    <property type="molecule type" value="Genomic_DNA"/>
</dbReference>
<reference evidence="4 5" key="1">
    <citation type="submission" date="2016-01" db="EMBL/GenBank/DDBJ databases">
        <title>Draft Genome Sequences of Seven Thermophilic Sporeformers Isolated from Foods.</title>
        <authorList>
            <person name="Berendsen E.M."/>
            <person name="Wells-Bennik M.H."/>
            <person name="Krawcyk A.O."/>
            <person name="De Jong A."/>
            <person name="Holsappel S."/>
            <person name="Eijlander R.T."/>
            <person name="Kuipers O.P."/>
        </authorList>
    </citation>
    <scope>NUCLEOTIDE SEQUENCE [LARGE SCALE GENOMIC DNA]</scope>
    <source>
        <strain evidence="4 5">B4119</strain>
    </source>
</reference>
<dbReference type="Pfam" id="PF05065">
    <property type="entry name" value="Phage_capsid"/>
    <property type="match status" value="1"/>
</dbReference>
<dbReference type="Proteomes" id="UP000075455">
    <property type="component" value="Unassembled WGS sequence"/>
</dbReference>
<feature type="domain" description="Phage capsid-like C-terminal" evidence="3">
    <location>
        <begin position="99"/>
        <end position="367"/>
    </location>
</feature>
<proteinExistence type="predicted"/>
<dbReference type="RefSeq" id="WP_061579695.1">
    <property type="nucleotide sequence ID" value="NZ_LQYS01000062.1"/>
</dbReference>
<keyword evidence="2" id="KW-0175">Coiled coil</keyword>
<name>A0A150LJK8_9BACL</name>
<organism evidence="4 5">
    <name type="scientific">Saccharococcus caldoxylosilyticus</name>
    <dbReference type="NCBI Taxonomy" id="81408"/>
    <lineage>
        <taxon>Bacteria</taxon>
        <taxon>Bacillati</taxon>
        <taxon>Bacillota</taxon>
        <taxon>Bacilli</taxon>
        <taxon>Bacillales</taxon>
        <taxon>Anoxybacillaceae</taxon>
        <taxon>Saccharococcus</taxon>
    </lineage>
</organism>